<dbReference type="OrthoDB" id="3071593at2759"/>
<name>A0A9P5YZG2_9AGAR</name>
<dbReference type="AlphaFoldDB" id="A0A9P5YZG2"/>
<organism evidence="1 2">
    <name type="scientific">Pholiota conissans</name>
    <dbReference type="NCBI Taxonomy" id="109636"/>
    <lineage>
        <taxon>Eukaryota</taxon>
        <taxon>Fungi</taxon>
        <taxon>Dikarya</taxon>
        <taxon>Basidiomycota</taxon>
        <taxon>Agaricomycotina</taxon>
        <taxon>Agaricomycetes</taxon>
        <taxon>Agaricomycetidae</taxon>
        <taxon>Agaricales</taxon>
        <taxon>Agaricineae</taxon>
        <taxon>Strophariaceae</taxon>
        <taxon>Pholiota</taxon>
    </lineage>
</organism>
<evidence type="ECO:0000313" key="2">
    <source>
        <dbReference type="Proteomes" id="UP000807469"/>
    </source>
</evidence>
<reference evidence="1" key="1">
    <citation type="submission" date="2020-11" db="EMBL/GenBank/DDBJ databases">
        <authorList>
            <consortium name="DOE Joint Genome Institute"/>
            <person name="Ahrendt S."/>
            <person name="Riley R."/>
            <person name="Andreopoulos W."/>
            <person name="Labutti K."/>
            <person name="Pangilinan J."/>
            <person name="Ruiz-Duenas F.J."/>
            <person name="Barrasa J.M."/>
            <person name="Sanchez-Garcia M."/>
            <person name="Camarero S."/>
            <person name="Miyauchi S."/>
            <person name="Serrano A."/>
            <person name="Linde D."/>
            <person name="Babiker R."/>
            <person name="Drula E."/>
            <person name="Ayuso-Fernandez I."/>
            <person name="Pacheco R."/>
            <person name="Padilla G."/>
            <person name="Ferreira P."/>
            <person name="Barriuso J."/>
            <person name="Kellner H."/>
            <person name="Castanera R."/>
            <person name="Alfaro M."/>
            <person name="Ramirez L."/>
            <person name="Pisabarro A.G."/>
            <person name="Kuo A."/>
            <person name="Tritt A."/>
            <person name="Lipzen A."/>
            <person name="He G."/>
            <person name="Yan M."/>
            <person name="Ng V."/>
            <person name="Cullen D."/>
            <person name="Martin F."/>
            <person name="Rosso M.-N."/>
            <person name="Henrissat B."/>
            <person name="Hibbett D."/>
            <person name="Martinez A.T."/>
            <person name="Grigoriev I.V."/>
        </authorList>
    </citation>
    <scope>NUCLEOTIDE SEQUENCE</scope>
    <source>
        <strain evidence="1">CIRM-BRFM 674</strain>
    </source>
</reference>
<dbReference type="EMBL" id="MU155230">
    <property type="protein sequence ID" value="KAF9478617.1"/>
    <property type="molecule type" value="Genomic_DNA"/>
</dbReference>
<accession>A0A9P5YZG2</accession>
<keyword evidence="2" id="KW-1185">Reference proteome</keyword>
<comment type="caution">
    <text evidence="1">The sequence shown here is derived from an EMBL/GenBank/DDBJ whole genome shotgun (WGS) entry which is preliminary data.</text>
</comment>
<sequence>MRLPLELVEKIIDNFDQNIDSGPGPTDEERLRRSSLRLANNRALKNCALVSSSFLPLCRKHLFASVALFDSYTLQPKAVENLAAALQESPEIANHVRRLCLWLHCDSKSRCPLPKALKMFSRLEFYSVYTPVTFRIRPLDFEKIGPQMRDILLHPMPMLRSLKLNGIKNFPFYELLSCCPNLQDLQIAELYFDKPLLANGISPLKTIKLKSLSCGSANSNTNEEAVTMQQILRLQQSSGEPILDVSELVRLVVTCDTGPEWTAARTALLQTDRLKAITLKSNETDIASLDLSGLGNLLLPSRKTLKEIQIVTDVGFNDGHDPLCGLCEELEILGSQENALEMLSFKLTTASGIKFSIGSEWRKLDQVVNNFPWPMLKTINITIDISGLQNRDIHPESEFRSRLQNLPEKQLPTLFTKSKKDLEFQYAILTELY</sequence>
<protein>
    <submittedName>
        <fullName evidence="1">Uncharacterized protein</fullName>
    </submittedName>
</protein>
<gene>
    <name evidence="1" type="ORF">BDN70DRAFT_994062</name>
</gene>
<evidence type="ECO:0000313" key="1">
    <source>
        <dbReference type="EMBL" id="KAF9478617.1"/>
    </source>
</evidence>
<dbReference type="Proteomes" id="UP000807469">
    <property type="component" value="Unassembled WGS sequence"/>
</dbReference>
<proteinExistence type="predicted"/>